<dbReference type="EMBL" id="CABIKO010000119">
    <property type="protein sequence ID" value="VVA27249.1"/>
    <property type="molecule type" value="Genomic_DNA"/>
</dbReference>
<dbReference type="AlphaFoldDB" id="A0A5E4FJ27"/>
<dbReference type="InParanoid" id="A0A5E4FJ27"/>
<evidence type="ECO:0000313" key="2">
    <source>
        <dbReference type="Proteomes" id="UP000327085"/>
    </source>
</evidence>
<accession>A0A5E4FJ27</accession>
<dbReference type="InterPro" id="IPR027417">
    <property type="entry name" value="P-loop_NTPase"/>
</dbReference>
<dbReference type="Proteomes" id="UP000327085">
    <property type="component" value="Chromosome 4"/>
</dbReference>
<proteinExistence type="predicted"/>
<dbReference type="InterPro" id="IPR050747">
    <property type="entry name" value="Mitochondrial_chaperone_BCS1"/>
</dbReference>
<dbReference type="Gramene" id="VVA27249">
    <property type="protein sequence ID" value="VVA27249"/>
    <property type="gene ID" value="Prudul26B002393"/>
</dbReference>
<sequence>MDPDLKMAVVEDLDRSAKRREFYQRVGKVWNRQYLLCGPPGTGKSSLIAPMVSSLCYSTRKQTKRLGQRQGCRCSVWRKTDRPPLEEEAA</sequence>
<dbReference type="PANTHER" id="PTHR23070">
    <property type="entry name" value="BCS1 AAA-TYPE ATPASE"/>
    <property type="match status" value="1"/>
</dbReference>
<evidence type="ECO:0000313" key="1">
    <source>
        <dbReference type="EMBL" id="VVA27249.1"/>
    </source>
</evidence>
<reference evidence="2" key="1">
    <citation type="journal article" date="2020" name="Plant J.">
        <title>Transposons played a major role in the diversification between the closely related almond and peach genomes: results from the almond genome sequence.</title>
        <authorList>
            <person name="Alioto T."/>
            <person name="Alexiou K.G."/>
            <person name="Bardil A."/>
            <person name="Barteri F."/>
            <person name="Castanera R."/>
            <person name="Cruz F."/>
            <person name="Dhingra A."/>
            <person name="Duval H."/>
            <person name="Fernandez I Marti A."/>
            <person name="Frias L."/>
            <person name="Galan B."/>
            <person name="Garcia J.L."/>
            <person name="Howad W."/>
            <person name="Gomez-Garrido J."/>
            <person name="Gut M."/>
            <person name="Julca I."/>
            <person name="Morata J."/>
            <person name="Puigdomenech P."/>
            <person name="Ribeca P."/>
            <person name="Rubio Cabetas M.J."/>
            <person name="Vlasova A."/>
            <person name="Wirthensohn M."/>
            <person name="Garcia-Mas J."/>
            <person name="Gabaldon T."/>
            <person name="Casacuberta J.M."/>
            <person name="Arus P."/>
        </authorList>
    </citation>
    <scope>NUCLEOTIDE SEQUENCE [LARGE SCALE GENOMIC DNA]</scope>
    <source>
        <strain evidence="2">cv. Texas</strain>
    </source>
</reference>
<protein>
    <submittedName>
        <fullName evidence="1">PREDICTED: AAA-ATPase</fullName>
    </submittedName>
</protein>
<dbReference type="Gene3D" id="3.40.50.300">
    <property type="entry name" value="P-loop containing nucleotide triphosphate hydrolases"/>
    <property type="match status" value="1"/>
</dbReference>
<name>A0A5E4FJ27_PRUDU</name>
<dbReference type="SUPFAM" id="SSF52540">
    <property type="entry name" value="P-loop containing nucleoside triphosphate hydrolases"/>
    <property type="match status" value="1"/>
</dbReference>
<gene>
    <name evidence="1" type="ORF">ALMOND_2B002393</name>
</gene>
<organism evidence="1 2">
    <name type="scientific">Prunus dulcis</name>
    <name type="common">Almond</name>
    <name type="synonym">Amygdalus dulcis</name>
    <dbReference type="NCBI Taxonomy" id="3755"/>
    <lineage>
        <taxon>Eukaryota</taxon>
        <taxon>Viridiplantae</taxon>
        <taxon>Streptophyta</taxon>
        <taxon>Embryophyta</taxon>
        <taxon>Tracheophyta</taxon>
        <taxon>Spermatophyta</taxon>
        <taxon>Magnoliopsida</taxon>
        <taxon>eudicotyledons</taxon>
        <taxon>Gunneridae</taxon>
        <taxon>Pentapetalae</taxon>
        <taxon>rosids</taxon>
        <taxon>fabids</taxon>
        <taxon>Rosales</taxon>
        <taxon>Rosaceae</taxon>
        <taxon>Amygdaloideae</taxon>
        <taxon>Amygdaleae</taxon>
        <taxon>Prunus</taxon>
    </lineage>
</organism>